<feature type="signal peptide" evidence="2">
    <location>
        <begin position="1"/>
        <end position="29"/>
    </location>
</feature>
<evidence type="ECO:0000256" key="1">
    <source>
        <dbReference type="SAM" id="MobiDB-lite"/>
    </source>
</evidence>
<dbReference type="Proteomes" id="UP001216390">
    <property type="component" value="Chromosome"/>
</dbReference>
<proteinExistence type="predicted"/>
<reference evidence="3" key="1">
    <citation type="submission" date="2023-01" db="EMBL/GenBank/DDBJ databases">
        <title>The diversity of Class Acidimicrobiia in South China Sea sediment environments and the proposal of Iamia marina sp. nov., a novel species of the genus Iamia.</title>
        <authorList>
            <person name="He Y."/>
            <person name="Tian X."/>
        </authorList>
    </citation>
    <scope>NUCLEOTIDE SEQUENCE</scope>
    <source>
        <strain evidence="3">DSM 19957</strain>
    </source>
</reference>
<name>A0AAF0BXK7_9ACTN</name>
<dbReference type="InterPro" id="IPR021454">
    <property type="entry name" value="DUF3105"/>
</dbReference>
<dbReference type="Pfam" id="PF11303">
    <property type="entry name" value="DUF3105"/>
    <property type="match status" value="1"/>
</dbReference>
<sequence length="172" mass="17103">MAAPSLPAPRRAVALAAVVALLVGAGACGGDGGAAGPCGAVQREPLDQRVVHVLPGAPAPEYRTDPPTSGPHTPSPVTEAVRDEPVPAPIQVGILEEGRVLLQHHGLSDPERAEVEGLAGDAVVVAPAEALPDGAAVVATAWVSKQVCDGVDVDVLGTFVDDHRGGGPGGHS</sequence>
<evidence type="ECO:0000313" key="4">
    <source>
        <dbReference type="Proteomes" id="UP001216390"/>
    </source>
</evidence>
<accession>A0AAF0BXK7</accession>
<keyword evidence="4" id="KW-1185">Reference proteome</keyword>
<evidence type="ECO:0000256" key="2">
    <source>
        <dbReference type="SAM" id="SignalP"/>
    </source>
</evidence>
<dbReference type="KEGG" id="ima:PO878_09980"/>
<dbReference type="AlphaFoldDB" id="A0AAF0BXK7"/>
<gene>
    <name evidence="3" type="ORF">PO878_09980</name>
</gene>
<dbReference type="RefSeq" id="WP_272738567.1">
    <property type="nucleotide sequence ID" value="NZ_CP116942.1"/>
</dbReference>
<keyword evidence="2" id="KW-0732">Signal</keyword>
<protein>
    <submittedName>
        <fullName evidence="3">DUF3105 domain-containing protein</fullName>
    </submittedName>
</protein>
<feature type="compositionally biased region" description="Polar residues" evidence="1">
    <location>
        <begin position="66"/>
        <end position="76"/>
    </location>
</feature>
<feature type="region of interest" description="Disordered" evidence="1">
    <location>
        <begin position="57"/>
        <end position="80"/>
    </location>
</feature>
<dbReference type="EMBL" id="CP116942">
    <property type="protein sequence ID" value="WCO69053.1"/>
    <property type="molecule type" value="Genomic_DNA"/>
</dbReference>
<evidence type="ECO:0000313" key="3">
    <source>
        <dbReference type="EMBL" id="WCO69053.1"/>
    </source>
</evidence>
<feature type="chain" id="PRO_5041968268" evidence="2">
    <location>
        <begin position="30"/>
        <end position="172"/>
    </location>
</feature>
<organism evidence="3 4">
    <name type="scientific">Iamia majanohamensis</name>
    <dbReference type="NCBI Taxonomy" id="467976"/>
    <lineage>
        <taxon>Bacteria</taxon>
        <taxon>Bacillati</taxon>
        <taxon>Actinomycetota</taxon>
        <taxon>Acidimicrobiia</taxon>
        <taxon>Acidimicrobiales</taxon>
        <taxon>Iamiaceae</taxon>
        <taxon>Iamia</taxon>
    </lineage>
</organism>